<comment type="caution">
    <text evidence="1">The sequence shown here is derived from an EMBL/GenBank/DDBJ whole genome shotgun (WGS) entry which is preliminary data.</text>
</comment>
<evidence type="ECO:0000313" key="2">
    <source>
        <dbReference type="Proteomes" id="UP001162992"/>
    </source>
</evidence>
<dbReference type="EMBL" id="CM055114">
    <property type="protein sequence ID" value="KAJ7514136.1"/>
    <property type="molecule type" value="Genomic_DNA"/>
</dbReference>
<reference evidence="2" key="1">
    <citation type="journal article" date="2024" name="Proc. Natl. Acad. Sci. U.S.A.">
        <title>Extraordinary preservation of gene collinearity over three hundred million years revealed in homosporous lycophytes.</title>
        <authorList>
            <person name="Li C."/>
            <person name="Wickell D."/>
            <person name="Kuo L.Y."/>
            <person name="Chen X."/>
            <person name="Nie B."/>
            <person name="Liao X."/>
            <person name="Peng D."/>
            <person name="Ji J."/>
            <person name="Jenkins J."/>
            <person name="Williams M."/>
            <person name="Shu S."/>
            <person name="Plott C."/>
            <person name="Barry K."/>
            <person name="Rajasekar S."/>
            <person name="Grimwood J."/>
            <person name="Han X."/>
            <person name="Sun S."/>
            <person name="Hou Z."/>
            <person name="He W."/>
            <person name="Dai G."/>
            <person name="Sun C."/>
            <person name="Schmutz J."/>
            <person name="Leebens-Mack J.H."/>
            <person name="Li F.W."/>
            <person name="Wang L."/>
        </authorList>
    </citation>
    <scope>NUCLEOTIDE SEQUENCE [LARGE SCALE GENOMIC DNA]</scope>
    <source>
        <strain evidence="2">cv. PW_Plant_1</strain>
    </source>
</reference>
<dbReference type="Proteomes" id="UP001162992">
    <property type="component" value="Chromosome 23"/>
</dbReference>
<gene>
    <name evidence="1" type="ORF">O6H91_23G029700</name>
</gene>
<protein>
    <submittedName>
        <fullName evidence="1">Uncharacterized protein</fullName>
    </submittedName>
</protein>
<sequence length="1255" mass="137614">MDLLQVLQVAWNLVLLFSLKMHLGALAQNSLQIKFTKAPANVTNETSAVFEFTLSGDNGQDPCGTCSIKCKLDSGPFQDCISRGDSYVNLVDGKHIFVVSVNTTNGKLFSTQYEWIVDTVPPTAAINAGPHFTSAFNVTVDIRFSEPCMGGGGFGCNNLSSCDLFLYGPGIIIPSSLKVVIPELEYTLVVGLSNITTSGRILLAMAKGFCTDAAGNIFQRSANSSFVIHLDRGTVSVNLWTAIQETEVTINQQARTLQATNRLGDLLIYLDFTEPILNSTEDLLSSLEVNLGTLVPIRRQSHGNRKFGFQLVNVSRMGVVTVGLKANSIASRAGTTVAPTSQVAFVYDNVRPMVMLTTTLRAKTKANFVPILVQFSEPVFGFDSSDILLSGGNISSFKEVSKSMYFVALLIGRDTAISVSVPENKTFDVAGNPNFASNFLHLSHYSVPASSVALYTFTTAGLLATTLASGALSISSASLAAAGALDSRTMGSITTNPSRNLLGMASHLQTFALSSWLAVSLPVEYFETVKGLRWLLPHVNLPWEKKHIPAESDFVFDSKPPLILDIKDGKQRQLRQAMPSNLPLSENHRATGAEFEFSCYHKRKKQKILDHIWKYEWRRKSNLISVALPTFRNYQRTCIEADMTSIKSATSLIQNIKERKLGANASMFGPPLSASEYLRYFENQTSNLQQSLGDFSRSKNTGWKNFERNMFWLAVASGALIIGHILLLMFLRWRTKTSLRGSLSIPRFELFLLILALSCLCQASSFIIRGGTTAGIIVGVLLLAIPTAFFFSVFVFIFVAVIMGALVQYKEFRQGTRGSSWHGKLLVTLFGRQSVGKWVRKEGLTATFIPRFGLLFEDRKGPKKVLDVDGEFGQQAPRWVGNGSSGIGRMRPANSDDSEDASVSKSHKLLGTARVFYITVDVMRRITLGVVFGAYPRSDRSWSQVFIVFGMTVFQFLYLVFFKPYIRRGVQCAETVSLVCEAGIFASAIALLVHGEPSEDHKGVGILMLAFLMVSFVVQLANEWYALMEQLLRLSPSEEPSLKLGLKMFWRGLMLPFIPRRQWSKFITPQPQLPRTGLVHVVHLSPSPDLQKTRIQPTNSPATIGPTAVSVYDPGSPSLVDPRSAALSEKGGGEIRSAAIQRSGKQARSPWARSRSLEGKKSKAAKSDPRTSDLKLLRELAKASFPGIKRDISPADLGSSLENIPPVGSTGGADRGKQIILTQSLRELRFSDHSSDDSGEIVSDVPPSRVPTTRV</sequence>
<accession>A0ACC2A9H8</accession>
<proteinExistence type="predicted"/>
<name>A0ACC2A9H8_DIPCM</name>
<keyword evidence="2" id="KW-1185">Reference proteome</keyword>
<evidence type="ECO:0000313" key="1">
    <source>
        <dbReference type="EMBL" id="KAJ7514136.1"/>
    </source>
</evidence>
<organism evidence="1 2">
    <name type="scientific">Diphasiastrum complanatum</name>
    <name type="common">Issler's clubmoss</name>
    <name type="synonym">Lycopodium complanatum</name>
    <dbReference type="NCBI Taxonomy" id="34168"/>
    <lineage>
        <taxon>Eukaryota</taxon>
        <taxon>Viridiplantae</taxon>
        <taxon>Streptophyta</taxon>
        <taxon>Embryophyta</taxon>
        <taxon>Tracheophyta</taxon>
        <taxon>Lycopodiopsida</taxon>
        <taxon>Lycopodiales</taxon>
        <taxon>Lycopodiaceae</taxon>
        <taxon>Lycopodioideae</taxon>
        <taxon>Diphasiastrum</taxon>
    </lineage>
</organism>